<dbReference type="Pfam" id="PF20605">
    <property type="entry name" value="Antitox_RHH"/>
    <property type="match status" value="1"/>
</dbReference>
<dbReference type="RefSeq" id="WP_056420759.1">
    <property type="nucleotide sequence ID" value="NZ_JASPFP010000002.1"/>
</dbReference>
<dbReference type="EMBL" id="QAOG01000009">
    <property type="protein sequence ID" value="PTQ58313.1"/>
    <property type="molecule type" value="Genomic_DNA"/>
</dbReference>
<comment type="caution">
    <text evidence="3">The sequence shown here is derived from an EMBL/GenBank/DDBJ whole genome shotgun (WGS) entry which is preliminary data.</text>
</comment>
<evidence type="ECO:0000313" key="4">
    <source>
        <dbReference type="Proteomes" id="UP000244189"/>
    </source>
</evidence>
<gene>
    <name evidence="3" type="ORF">C8J26_3913</name>
</gene>
<accession>A0A2T5GG80</accession>
<dbReference type="InterPro" id="IPR046765">
    <property type="entry name" value="Antitox_RHH"/>
</dbReference>
<evidence type="ECO:0000256" key="1">
    <source>
        <dbReference type="SAM" id="MobiDB-lite"/>
    </source>
</evidence>
<name>A0A2T5GG80_9SPHN</name>
<evidence type="ECO:0000313" key="3">
    <source>
        <dbReference type="EMBL" id="PTQ58313.1"/>
    </source>
</evidence>
<feature type="region of interest" description="Disordered" evidence="1">
    <location>
        <begin position="1"/>
        <end position="44"/>
    </location>
</feature>
<proteinExistence type="predicted"/>
<organism evidence="3 4">
    <name type="scientific">Sphingomonas aurantiaca</name>
    <dbReference type="NCBI Taxonomy" id="185949"/>
    <lineage>
        <taxon>Bacteria</taxon>
        <taxon>Pseudomonadati</taxon>
        <taxon>Pseudomonadota</taxon>
        <taxon>Alphaproteobacteria</taxon>
        <taxon>Sphingomonadales</taxon>
        <taxon>Sphingomonadaceae</taxon>
        <taxon>Sphingomonas</taxon>
    </lineage>
</organism>
<sequence length="88" mass="9382">MSRKPSFANLRDRTIAEPAASPAPVGGQGATTGPASRQGRKQVAGFFSPEMSFAMHTLARRQGRSLQALMAEAFNDVLRKHGESPIGD</sequence>
<reference evidence="3 4" key="1">
    <citation type="submission" date="2018-04" db="EMBL/GenBank/DDBJ databases">
        <title>Genomic Encyclopedia of Type Strains, Phase III (KMG-III): the genomes of soil and plant-associated and newly described type strains.</title>
        <authorList>
            <person name="Whitman W."/>
        </authorList>
    </citation>
    <scope>NUCLEOTIDE SEQUENCE [LARGE SCALE GENOMIC DNA]</scope>
    <source>
        <strain evidence="3 4">MA101b</strain>
    </source>
</reference>
<protein>
    <recommendedName>
        <fullName evidence="2">Antitoxin-like ribbon-helix-helix domain-containing protein</fullName>
    </recommendedName>
</protein>
<dbReference type="AlphaFoldDB" id="A0A2T5GG80"/>
<dbReference type="Proteomes" id="UP000244189">
    <property type="component" value="Unassembled WGS sequence"/>
</dbReference>
<evidence type="ECO:0000259" key="2">
    <source>
        <dbReference type="Pfam" id="PF20605"/>
    </source>
</evidence>
<feature type="domain" description="Antitoxin-like ribbon-helix-helix" evidence="2">
    <location>
        <begin position="37"/>
        <end position="86"/>
    </location>
</feature>
<keyword evidence="4" id="KW-1185">Reference proteome</keyword>